<dbReference type="STRING" id="6186.A0A183JLJ1"/>
<reference evidence="3" key="1">
    <citation type="submission" date="2016-06" db="UniProtKB">
        <authorList>
            <consortium name="WormBaseParasite"/>
        </authorList>
    </citation>
    <scope>IDENTIFICATION</scope>
</reference>
<evidence type="ECO:0000313" key="3">
    <source>
        <dbReference type="WBParaSite" id="SCUD_0000357201-mRNA-1"/>
    </source>
</evidence>
<dbReference type="WBParaSite" id="SCUD_0000357201-mRNA-1">
    <property type="protein sequence ID" value="SCUD_0000357201-mRNA-1"/>
    <property type="gene ID" value="SCUD_0000357201"/>
</dbReference>
<evidence type="ECO:0000313" key="2">
    <source>
        <dbReference type="Proteomes" id="UP000279833"/>
    </source>
</evidence>
<evidence type="ECO:0000313" key="1">
    <source>
        <dbReference type="EMBL" id="VDO82877.1"/>
    </source>
</evidence>
<organism evidence="3">
    <name type="scientific">Schistosoma curassoni</name>
    <dbReference type="NCBI Taxonomy" id="6186"/>
    <lineage>
        <taxon>Eukaryota</taxon>
        <taxon>Metazoa</taxon>
        <taxon>Spiralia</taxon>
        <taxon>Lophotrochozoa</taxon>
        <taxon>Platyhelminthes</taxon>
        <taxon>Trematoda</taxon>
        <taxon>Digenea</taxon>
        <taxon>Strigeidida</taxon>
        <taxon>Schistosomatoidea</taxon>
        <taxon>Schistosomatidae</taxon>
        <taxon>Schistosoma</taxon>
    </lineage>
</organism>
<protein>
    <submittedName>
        <fullName evidence="3">Ufd2P_core domain-containing protein</fullName>
    </submittedName>
</protein>
<accession>A0A183JLJ1</accession>
<sequence length="240" mass="28098">KSTSQEFKQIVELCNEIILLINRSCSRVEFLSKLDNSKLHHPHHHYPLNHNNKQDHNLIYKIPDYFIHAIIYWLLNNLTINTQINNNMILSMNSNINIITTIMPHSINACLSKPLIYSLLSMNSLLDQETSSRFVQLLNATIWSVIDNAPNEISPKDRFFGICEIYSHIYFLQNKLDFLHSDLFISMCIQNSLHLPLLFIILCRLNYLYRSMNNSTLSIIYEEHNMIIADSMHWLHSIGI</sequence>
<dbReference type="EMBL" id="UZAK01004109">
    <property type="protein sequence ID" value="VDO82877.1"/>
    <property type="molecule type" value="Genomic_DNA"/>
</dbReference>
<dbReference type="Proteomes" id="UP000279833">
    <property type="component" value="Unassembled WGS sequence"/>
</dbReference>
<proteinExistence type="predicted"/>
<gene>
    <name evidence="1" type="ORF">SCUD_LOCUS3571</name>
</gene>
<reference evidence="1 2" key="2">
    <citation type="submission" date="2018-11" db="EMBL/GenBank/DDBJ databases">
        <authorList>
            <consortium name="Pathogen Informatics"/>
        </authorList>
    </citation>
    <scope>NUCLEOTIDE SEQUENCE [LARGE SCALE GENOMIC DNA]</scope>
    <source>
        <strain evidence="1">Dakar</strain>
        <strain evidence="2">Dakar, Senegal</strain>
    </source>
</reference>
<keyword evidence="2" id="KW-1185">Reference proteome</keyword>
<name>A0A183JLJ1_9TREM</name>
<dbReference type="AlphaFoldDB" id="A0A183JLJ1"/>